<feature type="compositionally biased region" description="Polar residues" evidence="1">
    <location>
        <begin position="1809"/>
        <end position="1818"/>
    </location>
</feature>
<reference evidence="3" key="1">
    <citation type="submission" date="2023-07" db="EMBL/GenBank/DDBJ databases">
        <title>Chromosome-level Genome Assembly of Striped Snakehead (Channa striata).</title>
        <authorList>
            <person name="Liu H."/>
        </authorList>
    </citation>
    <scope>NUCLEOTIDE SEQUENCE</scope>
    <source>
        <strain evidence="3">Gz</strain>
        <tissue evidence="3">Muscle</tissue>
    </source>
</reference>
<feature type="region of interest" description="Disordered" evidence="1">
    <location>
        <begin position="2186"/>
        <end position="2205"/>
    </location>
</feature>
<feature type="region of interest" description="Disordered" evidence="1">
    <location>
        <begin position="2065"/>
        <end position="2085"/>
    </location>
</feature>
<comment type="caution">
    <text evidence="3">The sequence shown here is derived from an EMBL/GenBank/DDBJ whole genome shotgun (WGS) entry which is preliminary data.</text>
</comment>
<dbReference type="Proteomes" id="UP001187415">
    <property type="component" value="Unassembled WGS sequence"/>
</dbReference>
<feature type="compositionally biased region" description="Basic and acidic residues" evidence="1">
    <location>
        <begin position="1489"/>
        <end position="1505"/>
    </location>
</feature>
<feature type="compositionally biased region" description="Basic and acidic residues" evidence="1">
    <location>
        <begin position="808"/>
        <end position="824"/>
    </location>
</feature>
<feature type="compositionally biased region" description="Low complexity" evidence="1">
    <location>
        <begin position="1931"/>
        <end position="1940"/>
    </location>
</feature>
<feature type="compositionally biased region" description="Polar residues" evidence="1">
    <location>
        <begin position="2216"/>
        <end position="2239"/>
    </location>
</feature>
<feature type="domain" description="C2H2-type" evidence="2">
    <location>
        <begin position="8"/>
        <end position="30"/>
    </location>
</feature>
<protein>
    <recommendedName>
        <fullName evidence="2">C2H2-type domain-containing protein</fullName>
    </recommendedName>
</protein>
<evidence type="ECO:0000313" key="4">
    <source>
        <dbReference type="Proteomes" id="UP001187415"/>
    </source>
</evidence>
<feature type="region of interest" description="Disordered" evidence="1">
    <location>
        <begin position="742"/>
        <end position="824"/>
    </location>
</feature>
<feature type="region of interest" description="Disordered" evidence="1">
    <location>
        <begin position="1965"/>
        <end position="1984"/>
    </location>
</feature>
<feature type="region of interest" description="Disordered" evidence="1">
    <location>
        <begin position="1095"/>
        <end position="1119"/>
    </location>
</feature>
<feature type="region of interest" description="Disordered" evidence="1">
    <location>
        <begin position="1476"/>
        <end position="1540"/>
    </location>
</feature>
<feature type="region of interest" description="Disordered" evidence="1">
    <location>
        <begin position="1404"/>
        <end position="1453"/>
    </location>
</feature>
<feature type="region of interest" description="Disordered" evidence="1">
    <location>
        <begin position="1927"/>
        <end position="1953"/>
    </location>
</feature>
<feature type="compositionally biased region" description="Polar residues" evidence="1">
    <location>
        <begin position="1864"/>
        <end position="1886"/>
    </location>
</feature>
<dbReference type="EMBL" id="JAUPFM010000014">
    <property type="protein sequence ID" value="KAK2830332.1"/>
    <property type="molecule type" value="Genomic_DNA"/>
</dbReference>
<gene>
    <name evidence="3" type="ORF">Q5P01_018263</name>
</gene>
<feature type="compositionally biased region" description="Basic and acidic residues" evidence="1">
    <location>
        <begin position="854"/>
        <end position="869"/>
    </location>
</feature>
<feature type="region of interest" description="Disordered" evidence="1">
    <location>
        <begin position="694"/>
        <end position="725"/>
    </location>
</feature>
<proteinExistence type="predicted"/>
<accession>A0AA88S9L3</accession>
<dbReference type="PROSITE" id="PS00028">
    <property type="entry name" value="ZINC_FINGER_C2H2_1"/>
    <property type="match status" value="1"/>
</dbReference>
<organism evidence="3 4">
    <name type="scientific">Channa striata</name>
    <name type="common">Snakehead murrel</name>
    <name type="synonym">Ophicephalus striatus</name>
    <dbReference type="NCBI Taxonomy" id="64152"/>
    <lineage>
        <taxon>Eukaryota</taxon>
        <taxon>Metazoa</taxon>
        <taxon>Chordata</taxon>
        <taxon>Craniata</taxon>
        <taxon>Vertebrata</taxon>
        <taxon>Euteleostomi</taxon>
        <taxon>Actinopterygii</taxon>
        <taxon>Neopterygii</taxon>
        <taxon>Teleostei</taxon>
        <taxon>Neoteleostei</taxon>
        <taxon>Acanthomorphata</taxon>
        <taxon>Anabantaria</taxon>
        <taxon>Anabantiformes</taxon>
        <taxon>Channoidei</taxon>
        <taxon>Channidae</taxon>
        <taxon>Channa</taxon>
    </lineage>
</organism>
<feature type="compositionally biased region" description="Basic and acidic residues" evidence="1">
    <location>
        <begin position="1887"/>
        <end position="1896"/>
    </location>
</feature>
<feature type="region of interest" description="Disordered" evidence="1">
    <location>
        <begin position="1809"/>
        <end position="1830"/>
    </location>
</feature>
<dbReference type="InterPro" id="IPR013087">
    <property type="entry name" value="Znf_C2H2_type"/>
</dbReference>
<feature type="compositionally biased region" description="Low complexity" evidence="1">
    <location>
        <begin position="1509"/>
        <end position="1522"/>
    </location>
</feature>
<dbReference type="SMART" id="SM00355">
    <property type="entry name" value="ZnF_C2H2"/>
    <property type="match status" value="6"/>
</dbReference>
<sequence>MEWSPLGCQVCLIKFQKLSKLKKHIYSQPHREKMVQLFGKDVPGFCGFIPFIVLMESLTKRDIKGLSLLTWCFCRESVSNFYLCHICEEKCSQDSIMYHLFTGDHCSNYFNYTNPDVLRFCWVPKKDMKAILRPPFAKNLEDNSLGTLQILDLPKNLYKKLERSTYSEVMHTLRENDKLNECLEAVKPKRTMIQTYQRNSKRKNPLLGMQHIVECICDGPTEKRYYLCTLCNLTLATHMIIKHVLSFDHVYNYFKVWHPSTLASKESCKDYKESVMLHLAKQTLEMFGAPNNEMKQVSLEASEFTSVNFACYEEALKKLEDITKKNKGINLITSIKPGLALEMEAPCCTPSATITCQNCDLSFENIHIYLDHLSKWRHNQMLNKLFANRARRPKQGTSKPHLGLYRYLKKSLMENQNIVGVSLVVACVTTEVQAETIYVCFACQDSFPESILREHFKSVKHLIQTMLYCNPWRLPFAWENGLDVRDLSSKAWEEEQERTTKQIKVKVLDVPYWIFCSLIQPTYEKVMKRLELQHTVLKRHVPHRETYSKLQQNERFPLLGQQFIVMYNVEQKQSTKVAFLCLLCERTLSDIECHAHVFSREHVKHFLDRHHPGSMTSGINAETLLDLAKQAGRINPISTIQAIKLDSPIWDPCPYHRAICILASAKRRAKKGALEPPITPKMKLVPRETVKEMDKDHVRVNGQNHGKMTERSANKTSQTSTDKSDTVVKKFAVDVSTLNSNKDIKSEADGEKRPNKDTLGPSDKRVCPETRSEKINSAGNDTCVVIKEEKREKPITIKPSGDVPGSHQNKDNDDGAETEKEKKISKDGLTECKNHLCDKRPDIKSEHLERAICRDEPSVDEAENSKPSHETATNKAPPDANPQPVDQLWQYIKRKSRDPVVGLNGLFECHCNQHDTIYLCEYCSEKIPEKNIISHVTGLSHQKMYLEGIQKLPTLSRTHCIKEIRHLAVKSECSNGYGDAQVVDLDEEVYCNILKQDFKSAIQTLRSLQAQQQSRHDVPSVSTLPRVHSLQHVNASVTLSNPLDTQVSKFGVLKMKTDNDADDAGSALPETSSKATGVSPKSTKAVTFAHTKVPEPAGLAVPGSGDTVPKSGTNTTTLHPDCTERISKDGFAPRTSVEPQTSKILGTNTALTQTTFPPPKIENTSKYSEAVTGPAVASQTMATPVASAKAPKTLVKSENTDASAKTLPLKNLTVDVAPHEHKSYPPAAIPSTPPVSVRGEQTGMSTCKIGVNQLIVVSCQRSQQVYCQLCSVRLATSSHPSSSTHKYNYVKMKYPEWNAKPSELEKLEKIVAHLVEVEKDVECRQPQILHVNKEEYRELAALPESKAIEKVKAKIAKGGLSISPTSTADNVEALRQQVAFTSPCEVSSPDDEVYMSQKEVSGFSAYQQSKKENEHKPQNWTDRDPEAKDMNPGPLHSHPASIKSYPKHIPAPGIQEPDIAVTIEQETLAADLEANSSECATSAPHLSKRKDLSENGHQKERRYSELQETPPIISSSTDTISPGASVITEQQNQSRPSDKTERVLPIVEYRAEPVQHSASQVLPKISIGESSQGCSNLSKFLAVKKLDKPIIGLGSVWECQGISDGMAQKSFYLCECCREKLAVTDICSHMGSSVHLYKCMITQYSKFTDLIDENVPQDVKLEILIDAAKMISKRESFKKIDAQVVILRHDLHERVQKAHFSEALRIVQNIKEQHNLKVFCPPVIPPQQKEVRQKSEKHKLEETAMIPDLDGIKRKKASSPQLLNSVSPKAATCVSPQETHGRISAQLELRPTFTLPELQGKQPFVFTVSPQTSQNRSVSPKIKSLTSRKRPAVTAVETLLPSSLTNNAELEGPSQAKCARISLQPDSQASHESTIVNTPATTTPLSSKDKGTRPRYDGQNGPNEESKNYDLLVALVKEAKSKVWLGKAAPDDSSTSAPATKNSSESVAEQRLDSKCHMVKVTKLPPSKKTLEEESTSNGHDLPHQSSVSAQSVFGNVSQLKPGSVYLAGTNTDQNPEAQSNVGTDNSGICQMPINPIITARPDPVKRQSMGGYKGQVQNELNKGTGVPHHLSSASTTNPTDPSGGFGQCSQRAVTAGPSGYLSSETVPGYATPGNPPVCTEGSYTMEGYSQSALYPSQVYSGQEGMHLGLQSFGQTIATSASPCLMSLEIQVQQLHQQVMAMQQQQQQQQQYPSGGSAALPAADGKVTNDAGYTVPLSTAANNPPRFSTNSTASPQNSRIPGPTAPTFLTVVILQLQHGAQGGTERFF</sequence>
<evidence type="ECO:0000256" key="1">
    <source>
        <dbReference type="SAM" id="MobiDB-lite"/>
    </source>
</evidence>
<keyword evidence="4" id="KW-1185">Reference proteome</keyword>
<feature type="compositionally biased region" description="Basic and acidic residues" evidence="1">
    <location>
        <begin position="786"/>
        <end position="795"/>
    </location>
</feature>
<feature type="compositionally biased region" description="Basic and acidic residues" evidence="1">
    <location>
        <begin position="742"/>
        <end position="774"/>
    </location>
</feature>
<feature type="region of interest" description="Disordered" evidence="1">
    <location>
        <begin position="2211"/>
        <end position="2242"/>
    </location>
</feature>
<feature type="region of interest" description="Disordered" evidence="1">
    <location>
        <begin position="854"/>
        <end position="883"/>
    </location>
</feature>
<feature type="compositionally biased region" description="Polar residues" evidence="1">
    <location>
        <begin position="1069"/>
        <end position="1079"/>
    </location>
</feature>
<evidence type="ECO:0000313" key="3">
    <source>
        <dbReference type="EMBL" id="KAK2830332.1"/>
    </source>
</evidence>
<feature type="region of interest" description="Disordered" evidence="1">
    <location>
        <begin position="1863"/>
        <end position="1908"/>
    </location>
</feature>
<name>A0AA88S9L3_CHASR</name>
<feature type="compositionally biased region" description="Polar residues" evidence="1">
    <location>
        <begin position="2072"/>
        <end position="2081"/>
    </location>
</feature>
<feature type="compositionally biased region" description="Basic and acidic residues" evidence="1">
    <location>
        <begin position="1409"/>
        <end position="1429"/>
    </location>
</feature>
<evidence type="ECO:0000259" key="2">
    <source>
        <dbReference type="PROSITE" id="PS00028"/>
    </source>
</evidence>
<feature type="region of interest" description="Disordered" evidence="1">
    <location>
        <begin position="1060"/>
        <end position="1079"/>
    </location>
</feature>